<dbReference type="PANTHER" id="PTHR46825">
    <property type="entry name" value="D-ALANYL-D-ALANINE-CARBOXYPEPTIDASE/ENDOPEPTIDASE AMPH"/>
    <property type="match status" value="1"/>
</dbReference>
<evidence type="ECO:0000259" key="1">
    <source>
        <dbReference type="Pfam" id="PF00144"/>
    </source>
</evidence>
<dbReference type="Proteomes" id="UP001157134">
    <property type="component" value="Unassembled WGS sequence"/>
</dbReference>
<keyword evidence="3" id="KW-1185">Reference proteome</keyword>
<dbReference type="SUPFAM" id="SSF56601">
    <property type="entry name" value="beta-lactamase/transpeptidase-like"/>
    <property type="match status" value="1"/>
</dbReference>
<dbReference type="InterPro" id="IPR001466">
    <property type="entry name" value="Beta-lactam-related"/>
</dbReference>
<dbReference type="PANTHER" id="PTHR46825:SF15">
    <property type="entry name" value="BETA-LACTAMASE-RELATED DOMAIN-CONTAINING PROTEIN"/>
    <property type="match status" value="1"/>
</dbReference>
<sequence>MFRFFYISHLLVFLSAVIFGGSTSYAQPIESFNLAFTKDVAKILREQSIPGAAYVIVQNGEIKALETFGHTEKNGKQEITPTTVFRLASVSKPFAATVTAQLALEGKVNLQAPVTQFIPDFALKNTDQAQHIKVHHLLSHSSGLLPNTYDNLLHENWSMNKIVKRFDRLSPICKPAKCYGYQNILYGFLQDVVESSQPQSYATVLDQRIFSPLKMDQASVGYQAFLTENNSAQPHILMSRKPVGRKGADGKRRMKYSWKRVKVNSDFYKVPAAAGVNASITDMAKWLSANMGYNPTVLSPELLDRVTTPFIRTKKDLKRRYWREFLTDAHYGYGWRIYSIENHDLIYHGGWVQGFRADIGYMPDLDIGFAILMNAESNAISKISASFWQSIVDKARQTKQRASSTAAP</sequence>
<evidence type="ECO:0000313" key="3">
    <source>
        <dbReference type="Proteomes" id="UP001157134"/>
    </source>
</evidence>
<dbReference type="InterPro" id="IPR050491">
    <property type="entry name" value="AmpC-like"/>
</dbReference>
<dbReference type="InterPro" id="IPR012338">
    <property type="entry name" value="Beta-lactam/transpept-like"/>
</dbReference>
<comment type="caution">
    <text evidence="2">The sequence shown here is derived from an EMBL/GenBank/DDBJ whole genome shotgun (WGS) entry which is preliminary data.</text>
</comment>
<proteinExistence type="predicted"/>
<reference evidence="2 3" key="1">
    <citation type="submission" date="2023-03" db="EMBL/GenBank/DDBJ databases">
        <title>Thalassotalea loyana LMG 22536T draft genome sequence.</title>
        <authorList>
            <person name="Sawabe T."/>
        </authorList>
    </citation>
    <scope>NUCLEOTIDE SEQUENCE [LARGE SCALE GENOMIC DNA]</scope>
    <source>
        <strain evidence="2 3">LMG 22536</strain>
    </source>
</reference>
<dbReference type="GO" id="GO:0016787">
    <property type="term" value="F:hydrolase activity"/>
    <property type="evidence" value="ECO:0007669"/>
    <property type="project" value="UniProtKB-KW"/>
</dbReference>
<gene>
    <name evidence="2" type="primary">bla</name>
    <name evidence="2" type="ORF">tloyanaT_00350</name>
</gene>
<feature type="domain" description="Beta-lactamase-related" evidence="1">
    <location>
        <begin position="38"/>
        <end position="377"/>
    </location>
</feature>
<evidence type="ECO:0000313" key="2">
    <source>
        <dbReference type="EMBL" id="GLX83783.1"/>
    </source>
</evidence>
<protein>
    <submittedName>
        <fullName evidence="2">Serine hydrolase</fullName>
    </submittedName>
</protein>
<name>A0ABQ6H6L7_9GAMM</name>
<dbReference type="Gene3D" id="3.40.710.10">
    <property type="entry name" value="DD-peptidase/beta-lactamase superfamily"/>
    <property type="match status" value="1"/>
</dbReference>
<keyword evidence="2" id="KW-0378">Hydrolase</keyword>
<accession>A0ABQ6H6L7</accession>
<dbReference type="Pfam" id="PF00144">
    <property type="entry name" value="Beta-lactamase"/>
    <property type="match status" value="1"/>
</dbReference>
<organism evidence="2 3">
    <name type="scientific">Thalassotalea loyana</name>
    <dbReference type="NCBI Taxonomy" id="280483"/>
    <lineage>
        <taxon>Bacteria</taxon>
        <taxon>Pseudomonadati</taxon>
        <taxon>Pseudomonadota</taxon>
        <taxon>Gammaproteobacteria</taxon>
        <taxon>Alteromonadales</taxon>
        <taxon>Colwelliaceae</taxon>
        <taxon>Thalassotalea</taxon>
    </lineage>
</organism>
<dbReference type="EMBL" id="BSSV01000001">
    <property type="protein sequence ID" value="GLX83783.1"/>
    <property type="molecule type" value="Genomic_DNA"/>
</dbReference>